<dbReference type="RefSeq" id="WP_151893187.1">
    <property type="nucleotide sequence ID" value="NZ_BKCF01000001.1"/>
</dbReference>
<evidence type="ECO:0000313" key="3">
    <source>
        <dbReference type="Proteomes" id="UP000326994"/>
    </source>
</evidence>
<keyword evidence="1" id="KW-1133">Transmembrane helix</keyword>
<keyword evidence="1" id="KW-0472">Membrane</keyword>
<reference evidence="2 3" key="1">
    <citation type="submission" date="2019-08" db="EMBL/GenBank/DDBJ databases">
        <title>Ulvibacter marinistellae sp. nov., isolated from a starfish, Patiria pectinifera.</title>
        <authorList>
            <person name="Kawano K."/>
            <person name="Ushijima N."/>
            <person name="Kihara M."/>
            <person name="Itoh H."/>
        </authorList>
    </citation>
    <scope>NUCLEOTIDE SEQUENCE [LARGE SCALE GENOMIC DNA]</scope>
    <source>
        <strain evidence="2 3">KK4</strain>
    </source>
</reference>
<sequence length="178" mass="20360">MASKVVHAIYNDDDILMQAVKQTRAERYHIEEVYTPFPVHGLDKIMGLEPTRLAITAFMYGLVGLSVAVTMMNFIMIEDWPQDIGGKPSFSYIENMPAFVPIMFELTVFFAAHLMVITFYMRSKLWPFKKAENPDIRTTDDHFLMAVDGGNHDLEKLSKFLYDTGALEISIVESEDDH</sequence>
<dbReference type="PANTHER" id="PTHR40394">
    <property type="entry name" value="LIPOPROTEIN-RELATED"/>
    <property type="match status" value="1"/>
</dbReference>
<evidence type="ECO:0000256" key="1">
    <source>
        <dbReference type="SAM" id="Phobius"/>
    </source>
</evidence>
<accession>A0A5J4FYL1</accession>
<protein>
    <submittedName>
        <fullName evidence="2">Membrane protein</fullName>
    </submittedName>
</protein>
<dbReference type="InterPro" id="IPR021776">
    <property type="entry name" value="ActD"/>
</dbReference>
<gene>
    <name evidence="2" type="primary">actD</name>
    <name evidence="2" type="ORF">ULMS_07670</name>
</gene>
<comment type="caution">
    <text evidence="2">The sequence shown here is derived from an EMBL/GenBank/DDBJ whole genome shotgun (WGS) entry which is preliminary data.</text>
</comment>
<dbReference type="OrthoDB" id="9792475at2"/>
<keyword evidence="1" id="KW-0812">Transmembrane</keyword>
<dbReference type="AlphaFoldDB" id="A0A5J4FYL1"/>
<proteinExistence type="predicted"/>
<dbReference type="Proteomes" id="UP000326994">
    <property type="component" value="Unassembled WGS sequence"/>
</dbReference>
<dbReference type="Pfam" id="PF11821">
    <property type="entry name" value="ActD"/>
    <property type="match status" value="1"/>
</dbReference>
<name>A0A5J4FYL1_9FLAO</name>
<dbReference type="EMBL" id="BKCF01000001">
    <property type="protein sequence ID" value="GEQ85259.1"/>
    <property type="molecule type" value="Genomic_DNA"/>
</dbReference>
<feature type="transmembrane region" description="Helical" evidence="1">
    <location>
        <begin position="53"/>
        <end position="76"/>
    </location>
</feature>
<organism evidence="2 3">
    <name type="scientific">Patiriisocius marinistellae</name>
    <dbReference type="NCBI Taxonomy" id="2494560"/>
    <lineage>
        <taxon>Bacteria</taxon>
        <taxon>Pseudomonadati</taxon>
        <taxon>Bacteroidota</taxon>
        <taxon>Flavobacteriia</taxon>
        <taxon>Flavobacteriales</taxon>
        <taxon>Flavobacteriaceae</taxon>
        <taxon>Patiriisocius</taxon>
    </lineage>
</organism>
<evidence type="ECO:0000313" key="2">
    <source>
        <dbReference type="EMBL" id="GEQ85259.1"/>
    </source>
</evidence>
<keyword evidence="3" id="KW-1185">Reference proteome</keyword>
<dbReference type="PANTHER" id="PTHR40394:SF2">
    <property type="entry name" value="QUINOL:CYTOCHROME C OXIDOREDUCTASE MEMBRANE PROTEIN"/>
    <property type="match status" value="1"/>
</dbReference>
<feature type="transmembrane region" description="Helical" evidence="1">
    <location>
        <begin position="96"/>
        <end position="120"/>
    </location>
</feature>